<reference evidence="2 3" key="1">
    <citation type="submission" date="2019-03" db="EMBL/GenBank/DDBJ databases">
        <title>Genomic Encyclopedia of Type Strains, Phase IV (KMG-IV): sequencing the most valuable type-strain genomes for metagenomic binning, comparative biology and taxonomic classification.</title>
        <authorList>
            <person name="Goeker M."/>
        </authorList>
    </citation>
    <scope>NUCLEOTIDE SEQUENCE [LARGE SCALE GENOMIC DNA]</scope>
    <source>
        <strain evidence="2 3">DSM 18063</strain>
    </source>
</reference>
<name>A0A4R2Q5M7_9RHOB</name>
<keyword evidence="3" id="KW-1185">Reference proteome</keyword>
<organism evidence="2 3">
    <name type="scientific">Rhodovulum marinum</name>
    <dbReference type="NCBI Taxonomy" id="320662"/>
    <lineage>
        <taxon>Bacteria</taxon>
        <taxon>Pseudomonadati</taxon>
        <taxon>Pseudomonadota</taxon>
        <taxon>Alphaproteobacteria</taxon>
        <taxon>Rhodobacterales</taxon>
        <taxon>Paracoccaceae</taxon>
        <taxon>Rhodovulum</taxon>
    </lineage>
</organism>
<feature type="chain" id="PRO_5020285089" evidence="1">
    <location>
        <begin position="21"/>
        <end position="88"/>
    </location>
</feature>
<dbReference type="RefSeq" id="WP_132461092.1">
    <property type="nucleotide sequence ID" value="NZ_SLXP01000002.1"/>
</dbReference>
<accession>A0A4R2Q5M7</accession>
<sequence>MLKKTAIVALALGLAAPAFASEQIARELKVDPDAYTRHEMVQIYTTGGFQRGQRIKLIHKQRAAFEAAVVDAVARSGVMSTSGVAPAR</sequence>
<proteinExistence type="predicted"/>
<keyword evidence="1" id="KW-0732">Signal</keyword>
<evidence type="ECO:0000256" key="1">
    <source>
        <dbReference type="SAM" id="SignalP"/>
    </source>
</evidence>
<dbReference type="AlphaFoldDB" id="A0A4R2Q5M7"/>
<dbReference type="Proteomes" id="UP000294835">
    <property type="component" value="Unassembled WGS sequence"/>
</dbReference>
<evidence type="ECO:0000313" key="2">
    <source>
        <dbReference type="EMBL" id="TCP43254.1"/>
    </source>
</evidence>
<gene>
    <name evidence="2" type="ORF">EV662_102451</name>
</gene>
<protein>
    <submittedName>
        <fullName evidence="2">Uncharacterized protein</fullName>
    </submittedName>
</protein>
<evidence type="ECO:0000313" key="3">
    <source>
        <dbReference type="Proteomes" id="UP000294835"/>
    </source>
</evidence>
<comment type="caution">
    <text evidence="2">The sequence shown here is derived from an EMBL/GenBank/DDBJ whole genome shotgun (WGS) entry which is preliminary data.</text>
</comment>
<feature type="signal peptide" evidence="1">
    <location>
        <begin position="1"/>
        <end position="20"/>
    </location>
</feature>
<dbReference type="EMBL" id="SLXP01000002">
    <property type="protein sequence ID" value="TCP43254.1"/>
    <property type="molecule type" value="Genomic_DNA"/>
</dbReference>